<dbReference type="Gene3D" id="1.10.10.10">
    <property type="entry name" value="Winged helix-like DNA-binding domain superfamily/Winged helix DNA-binding domain"/>
    <property type="match status" value="1"/>
</dbReference>
<feature type="region of interest" description="Disordered" evidence="1">
    <location>
        <begin position="1430"/>
        <end position="1450"/>
    </location>
</feature>
<feature type="compositionally biased region" description="Pro residues" evidence="1">
    <location>
        <begin position="1009"/>
        <end position="1018"/>
    </location>
</feature>
<dbReference type="GO" id="GO:1904262">
    <property type="term" value="P:negative regulation of TORC1 signaling"/>
    <property type="evidence" value="ECO:0007669"/>
    <property type="project" value="TreeGrafter"/>
</dbReference>
<gene>
    <name evidence="3" type="primary">depdc5</name>
</gene>
<dbReference type="InterPro" id="IPR036388">
    <property type="entry name" value="WH-like_DNA-bd_sf"/>
</dbReference>
<dbReference type="Pfam" id="PF00610">
    <property type="entry name" value="DEP"/>
    <property type="match status" value="1"/>
</dbReference>
<evidence type="ECO:0000313" key="4">
    <source>
        <dbReference type="Proteomes" id="UP000694568"/>
    </source>
</evidence>
<keyword evidence="4" id="KW-1185">Reference proteome</keyword>
<dbReference type="Pfam" id="PF12257">
    <property type="entry name" value="IML1"/>
    <property type="match status" value="1"/>
</dbReference>
<reference evidence="3" key="1">
    <citation type="submission" date="2025-08" db="UniProtKB">
        <authorList>
            <consortium name="Ensembl"/>
        </authorList>
    </citation>
    <scope>IDENTIFICATION</scope>
</reference>
<dbReference type="PANTHER" id="PTHR13179:SF8">
    <property type="entry name" value="GATOR COMPLEX PROTEIN DEPDC5"/>
    <property type="match status" value="1"/>
</dbReference>
<evidence type="ECO:0000256" key="1">
    <source>
        <dbReference type="SAM" id="MobiDB-lite"/>
    </source>
</evidence>
<dbReference type="Ensembl" id="ENSSLUT00000062261.1">
    <property type="protein sequence ID" value="ENSSLUP00000060554.1"/>
    <property type="gene ID" value="ENSSLUG00000025786.1"/>
</dbReference>
<name>A0A8D0B1J7_SANLU</name>
<feature type="region of interest" description="Disordered" evidence="1">
    <location>
        <begin position="1003"/>
        <end position="1023"/>
    </location>
</feature>
<feature type="compositionally biased region" description="Basic residues" evidence="1">
    <location>
        <begin position="1430"/>
        <end position="1440"/>
    </location>
</feature>
<dbReference type="Pfam" id="PF23013">
    <property type="entry name" value="IML1_N"/>
    <property type="match status" value="1"/>
</dbReference>
<dbReference type="PROSITE" id="PS50186">
    <property type="entry name" value="DEP"/>
    <property type="match status" value="1"/>
</dbReference>
<dbReference type="GO" id="GO:0005765">
    <property type="term" value="C:lysosomal membrane"/>
    <property type="evidence" value="ECO:0007669"/>
    <property type="project" value="TreeGrafter"/>
</dbReference>
<dbReference type="InterPro" id="IPR055213">
    <property type="entry name" value="IML1_double_psi_beta_barrel"/>
</dbReference>
<dbReference type="GeneTree" id="ENSGT00390000016559"/>
<proteinExistence type="predicted"/>
<dbReference type="GO" id="GO:0034198">
    <property type="term" value="P:cellular response to amino acid starvation"/>
    <property type="evidence" value="ECO:0007669"/>
    <property type="project" value="TreeGrafter"/>
</dbReference>
<feature type="domain" description="DEP" evidence="2">
    <location>
        <begin position="1112"/>
        <end position="1171"/>
    </location>
</feature>
<reference evidence="3" key="2">
    <citation type="submission" date="2025-09" db="UniProtKB">
        <authorList>
            <consortium name="Ensembl"/>
        </authorList>
    </citation>
    <scope>IDENTIFICATION</scope>
</reference>
<dbReference type="Proteomes" id="UP000694568">
    <property type="component" value="Unplaced"/>
</dbReference>
<evidence type="ECO:0000313" key="3">
    <source>
        <dbReference type="Ensembl" id="ENSSLUP00000060554.1"/>
    </source>
</evidence>
<dbReference type="InterPro" id="IPR027244">
    <property type="entry name" value="IML1"/>
</dbReference>
<dbReference type="InterPro" id="IPR045838">
    <property type="entry name" value="DEPDC5_CTD"/>
</dbReference>
<feature type="region of interest" description="Disordered" evidence="1">
    <location>
        <begin position="484"/>
        <end position="523"/>
    </location>
</feature>
<dbReference type="Pfam" id="PF19418">
    <property type="entry name" value="DEPDC5_CTD"/>
    <property type="match status" value="1"/>
</dbReference>
<accession>A0A8D0B1J7</accession>
<feature type="region of interest" description="Disordered" evidence="1">
    <location>
        <begin position="1038"/>
        <end position="1061"/>
    </location>
</feature>
<evidence type="ECO:0000259" key="2">
    <source>
        <dbReference type="PROSITE" id="PS50186"/>
    </source>
</evidence>
<dbReference type="InterPro" id="IPR000591">
    <property type="entry name" value="DEP_dom"/>
</dbReference>
<dbReference type="PANTHER" id="PTHR13179">
    <property type="entry name" value="DEP DOMAIN CONTAINING PROTEIN 5"/>
    <property type="match status" value="1"/>
</dbReference>
<organism evidence="3 4">
    <name type="scientific">Sander lucioperca</name>
    <name type="common">Pike-perch</name>
    <name type="synonym">Perca lucioperca</name>
    <dbReference type="NCBI Taxonomy" id="283035"/>
    <lineage>
        <taxon>Eukaryota</taxon>
        <taxon>Metazoa</taxon>
        <taxon>Chordata</taxon>
        <taxon>Craniata</taxon>
        <taxon>Vertebrata</taxon>
        <taxon>Euteleostomi</taxon>
        <taxon>Actinopterygii</taxon>
        <taxon>Neopterygii</taxon>
        <taxon>Teleostei</taxon>
        <taxon>Neoteleostei</taxon>
        <taxon>Acanthomorphata</taxon>
        <taxon>Eupercaria</taxon>
        <taxon>Perciformes</taxon>
        <taxon>Percoidei</taxon>
        <taxon>Percidae</taxon>
        <taxon>Luciopercinae</taxon>
        <taxon>Sander</taxon>
    </lineage>
</organism>
<dbReference type="GO" id="GO:0035556">
    <property type="term" value="P:intracellular signal transduction"/>
    <property type="evidence" value="ECO:0007669"/>
    <property type="project" value="InterPro"/>
</dbReference>
<sequence>MKTNKSYKLVLHKKGFGGSDDELVVNPKVFPQVSLRDIIEIAHPTDEYSPLLLQVKSLKEDLQKETISVDQTVAQAFKLRAYQDVIVNIVDPKDVTLDLVELTFKDQYIGRGDMWRLKKSLVSTCAYVTQKVEFAGIRAQASELWVKGEKVTCGYISEDTRVVFRSTSAMVYIFIQMSCEMWDFDIFGDLYFEKAVNCFLSDLFAKWKEKNCSHEVTVVLFSRTLYSAKTIDEFPEILRGSIRQDPEGRFYEDFYRVVAQNERRDEWTSLLVTIKKLFIQYPVLVRLKEADGFPGGYNSTAAQGNYLEAINLSFNVFDKHYINRNFDRTGQMSVVITPGMGVFEVDRLLMILTKQRMIDNGIGVDLVCMGEQPLHAVPLFKLHNRTTPGDSRVGDDYNLPHWINHSFYTSKSQNSCSSFTPRIKLAGRKLHAEKFKSSKDHTLCAPKDSENSLPIQVDYDAYDAQVFRLPGPSRIQRSTTFRMGRDKDTSGRKSWGSVDISAGIGASPPVRSGGAEEQRSLASDDSLGAVSNMLLIPRIPPAQYEVSSSLGYTSTRELLEKLMDPLRDSSAPGRFTVGSAESTLHIRPGGYTPQRALINPFTPSRMPMKLTSNRRRWMHTFPVGPSGEAIQIHHQTRQNMAELQGSQQRDPAHTSAELLELAYHEATGRRSASRHAGENGLYIVGGMEECTGSPGSNNTSGDMPTHKQSLLLSAPPTVPSFCCTVGVDWKSLTTPACLPLTTDYFPDRQALQNDYTEGCYDLLPHSDLERREDEAPVMSASQVFEEFICQRLMQGYQIIVQPNNRKPQPTVATPLGSSPLYSRGLVSLRRAEEEETVYWLSMGRTFHKVCLKDKIITVTRYLPKHPYESAQIQYSYSLCPPHSDAQFVSCWVEFGHERLEEYKWNYLDQYICSAGSEDFSLIDSLKFWRTRFLLLPAGGARRVADGEGHWDVYGEGAGAGMGGSGDWVLLDGFIRFLEGLNRIRRRHRSDRIIRKGTPLKGLQVTSPLPQYPTEPVVPPQGKKGTSALSALLEMEQNQKTLEEQQQAKPSTAVSDPSSVATAPTYVDSPRKVSIYTMCIKSSVFHLVVCVCAFWYNRTGVQLLPEQKGLPLNCFISAEVVHWLVNNVDGVATQGMAVDIMQKMLDEGVVTHASGDAMRTFVYGFYFYRIVDEKDGPTSQLPTAAAGGWSTAALEDFALFQRKWFEVAFVLEERRPCDLPAFLLPWLPSRPASYASRHSSFSRSFGGRSQAAALLAATVPEQKTVTLDVDVNNRSDRTEWCSCYYHGNFSLNAAFEIKLHWMAVTAAVLFEMVQMWHRKAASCGFLLVPVLEVPFALTSYLYGDPLRAQLFIPLNIHCLLKNSSDNLFEGFEPETYWDRMQLFQESILYRFGFVHDKFSASAFNFPSENKPQYIHVTGTVFLQLPYSKRKYSSGQQRRRRNSTTSNSQGPFGGEERVGYYWAYNTMLTKAWRTGVLGDERLADRLLRDFTDFCANKDNRLLHLWDSCQEKMNASAP</sequence>
<dbReference type="GO" id="GO:0005096">
    <property type="term" value="F:GTPase activator activity"/>
    <property type="evidence" value="ECO:0007669"/>
    <property type="project" value="InterPro"/>
</dbReference>
<protein>
    <submittedName>
        <fullName evidence="3">DEP domain containing 5, GATOR1 subcomplex subunit</fullName>
    </submittedName>
</protein>
<dbReference type="SMART" id="SM00049">
    <property type="entry name" value="DEP"/>
    <property type="match status" value="1"/>
</dbReference>
<dbReference type="SUPFAM" id="SSF46785">
    <property type="entry name" value="Winged helix' DNA-binding domain"/>
    <property type="match status" value="1"/>
</dbReference>
<dbReference type="CDD" id="cd04449">
    <property type="entry name" value="DEP_DEPDC5-like"/>
    <property type="match status" value="1"/>
</dbReference>
<dbReference type="InterPro" id="IPR048255">
    <property type="entry name" value="IML1_N"/>
</dbReference>
<dbReference type="GO" id="GO:1990130">
    <property type="term" value="C:GATOR1 complex"/>
    <property type="evidence" value="ECO:0007669"/>
    <property type="project" value="TreeGrafter"/>
</dbReference>
<dbReference type="GO" id="GO:0010508">
    <property type="term" value="P:positive regulation of autophagy"/>
    <property type="evidence" value="ECO:0007669"/>
    <property type="project" value="TreeGrafter"/>
</dbReference>
<dbReference type="InterPro" id="IPR036390">
    <property type="entry name" value="WH_DNA-bd_sf"/>
</dbReference>